<dbReference type="InterPro" id="IPR004087">
    <property type="entry name" value="KH_dom"/>
</dbReference>
<dbReference type="GO" id="GO:0004654">
    <property type="term" value="F:polyribonucleotide nucleotidyltransferase activity"/>
    <property type="evidence" value="ECO:0007669"/>
    <property type="project" value="UniProtKB-UniRule"/>
</dbReference>
<keyword evidence="4 5" id="KW-0694">RNA-binding</keyword>
<comment type="similarity">
    <text evidence="1 5">Belongs to the polyribonucleotide nucleotidyltransferase family.</text>
</comment>
<dbReference type="Gene3D" id="3.30.1370.10">
    <property type="entry name" value="K Homology domain, type 1"/>
    <property type="match status" value="1"/>
</dbReference>
<keyword evidence="5" id="KW-0479">Metal-binding</keyword>
<dbReference type="PANTHER" id="PTHR11252:SF0">
    <property type="entry name" value="POLYRIBONUCLEOTIDE NUCLEOTIDYLTRANSFERASE 1, MITOCHONDRIAL"/>
    <property type="match status" value="1"/>
</dbReference>
<keyword evidence="5" id="KW-0963">Cytoplasm</keyword>
<dbReference type="InterPro" id="IPR027408">
    <property type="entry name" value="PNPase/RNase_PH_dom_sf"/>
</dbReference>
<dbReference type="NCBIfam" id="TIGR03591">
    <property type="entry name" value="polynuc_phos"/>
    <property type="match status" value="1"/>
</dbReference>
<feature type="region of interest" description="Disordered" evidence="6">
    <location>
        <begin position="313"/>
        <end position="356"/>
    </location>
</feature>
<dbReference type="Gene3D" id="2.40.50.140">
    <property type="entry name" value="Nucleic acid-binding proteins"/>
    <property type="match status" value="1"/>
</dbReference>
<dbReference type="Pfam" id="PF00013">
    <property type="entry name" value="KH_1"/>
    <property type="match status" value="1"/>
</dbReference>
<dbReference type="CDD" id="cd11364">
    <property type="entry name" value="RNase_PH_PNPase_2"/>
    <property type="match status" value="1"/>
</dbReference>
<dbReference type="SUPFAM" id="SSF54791">
    <property type="entry name" value="Eukaryotic type KH-domain (KH-domain type I)"/>
    <property type="match status" value="1"/>
</dbReference>
<dbReference type="PROSITE" id="PS50084">
    <property type="entry name" value="KH_TYPE_1"/>
    <property type="match status" value="1"/>
</dbReference>
<dbReference type="EC" id="2.7.7.8" evidence="5"/>
<dbReference type="SUPFAM" id="SSF50249">
    <property type="entry name" value="Nucleic acid-binding proteins"/>
    <property type="match status" value="1"/>
</dbReference>
<dbReference type="SMART" id="SM00322">
    <property type="entry name" value="KH"/>
    <property type="match status" value="1"/>
</dbReference>
<dbReference type="AlphaFoldDB" id="A0A937X965"/>
<evidence type="ECO:0000256" key="2">
    <source>
        <dbReference type="ARBA" id="ARBA00022679"/>
    </source>
</evidence>
<dbReference type="InterPro" id="IPR012162">
    <property type="entry name" value="PNPase"/>
</dbReference>
<dbReference type="Gene3D" id="3.30.230.70">
    <property type="entry name" value="GHMP Kinase, N-terminal domain"/>
    <property type="match status" value="2"/>
</dbReference>
<dbReference type="InterPro" id="IPR004088">
    <property type="entry name" value="KH_dom_type_1"/>
</dbReference>
<dbReference type="SMART" id="SM00316">
    <property type="entry name" value="S1"/>
    <property type="match status" value="1"/>
</dbReference>
<reference evidence="8" key="1">
    <citation type="submission" date="2019-03" db="EMBL/GenBank/DDBJ databases">
        <title>Lake Tanganyika Metagenome-Assembled Genomes (MAGs).</title>
        <authorList>
            <person name="Tran P."/>
        </authorList>
    </citation>
    <scope>NUCLEOTIDE SEQUENCE</scope>
    <source>
        <strain evidence="8">M_DeepCast_400m_m2_100</strain>
    </source>
</reference>
<accession>A0A937X965</accession>
<comment type="cofactor">
    <cofactor evidence="5">
        <name>Mg(2+)</name>
        <dbReference type="ChEBI" id="CHEBI:18420"/>
    </cofactor>
</comment>
<dbReference type="Pfam" id="PF00575">
    <property type="entry name" value="S1"/>
    <property type="match status" value="1"/>
</dbReference>
<dbReference type="GO" id="GO:0006402">
    <property type="term" value="P:mRNA catabolic process"/>
    <property type="evidence" value="ECO:0007669"/>
    <property type="project" value="UniProtKB-UniRule"/>
</dbReference>
<evidence type="ECO:0000256" key="1">
    <source>
        <dbReference type="ARBA" id="ARBA00007404"/>
    </source>
</evidence>
<dbReference type="NCBIfam" id="NF008805">
    <property type="entry name" value="PRK11824.1"/>
    <property type="match status" value="1"/>
</dbReference>
<dbReference type="InterPro" id="IPR012340">
    <property type="entry name" value="NA-bd_OB-fold"/>
</dbReference>
<feature type="binding site" evidence="5">
    <location>
        <position position="566"/>
    </location>
    <ligand>
        <name>Mg(2+)</name>
        <dbReference type="ChEBI" id="CHEBI:18420"/>
    </ligand>
</feature>
<comment type="function">
    <text evidence="5">Involved in mRNA degradation. Catalyzes the phosphorolysis of single-stranded polyribonucleotides processively in the 3'- to 5'-direction.</text>
</comment>
<dbReference type="InterPro" id="IPR036345">
    <property type="entry name" value="ExoRNase_PH_dom2_sf"/>
</dbReference>
<dbReference type="PIRSF" id="PIRSF005499">
    <property type="entry name" value="PNPase"/>
    <property type="match status" value="1"/>
</dbReference>
<dbReference type="Proteomes" id="UP000748308">
    <property type="component" value="Unassembled WGS sequence"/>
</dbReference>
<dbReference type="GO" id="GO:0000175">
    <property type="term" value="F:3'-5'-RNA exonuclease activity"/>
    <property type="evidence" value="ECO:0007669"/>
    <property type="project" value="TreeGrafter"/>
</dbReference>
<feature type="compositionally biased region" description="Gly residues" evidence="6">
    <location>
        <begin position="317"/>
        <end position="347"/>
    </location>
</feature>
<evidence type="ECO:0000256" key="5">
    <source>
        <dbReference type="HAMAP-Rule" id="MF_01595"/>
    </source>
</evidence>
<name>A0A937X965_UNCEI</name>
<keyword evidence="5" id="KW-0460">Magnesium</keyword>
<dbReference type="GO" id="GO:0000287">
    <property type="term" value="F:magnesium ion binding"/>
    <property type="evidence" value="ECO:0007669"/>
    <property type="project" value="UniProtKB-UniRule"/>
</dbReference>
<feature type="compositionally biased region" description="Basic and acidic residues" evidence="6">
    <location>
        <begin position="163"/>
        <end position="179"/>
    </location>
</feature>
<dbReference type="Pfam" id="PF01138">
    <property type="entry name" value="RNase_PH"/>
    <property type="match status" value="2"/>
</dbReference>
<evidence type="ECO:0000259" key="7">
    <source>
        <dbReference type="PROSITE" id="PS50126"/>
    </source>
</evidence>
<dbReference type="InterPro" id="IPR001247">
    <property type="entry name" value="ExoRNase_PH_dom1"/>
</dbReference>
<dbReference type="SUPFAM" id="SSF54211">
    <property type="entry name" value="Ribosomal protein S5 domain 2-like"/>
    <property type="match status" value="2"/>
</dbReference>
<proteinExistence type="inferred from homology"/>
<dbReference type="InterPro" id="IPR036612">
    <property type="entry name" value="KH_dom_type_1_sf"/>
</dbReference>
<protein>
    <recommendedName>
        <fullName evidence="5">Polyribonucleotide nucleotidyltransferase</fullName>
        <ecNumber evidence="5">2.7.7.8</ecNumber>
    </recommendedName>
    <alternativeName>
        <fullName evidence="5">Polynucleotide phosphorylase</fullName>
        <shortName evidence="5">PNPase</shortName>
    </alternativeName>
</protein>
<dbReference type="PROSITE" id="PS50126">
    <property type="entry name" value="S1"/>
    <property type="match status" value="1"/>
</dbReference>
<organism evidence="8 9">
    <name type="scientific">Eiseniibacteriota bacterium</name>
    <dbReference type="NCBI Taxonomy" id="2212470"/>
    <lineage>
        <taxon>Bacteria</taxon>
        <taxon>Candidatus Eiseniibacteriota</taxon>
    </lineage>
</organism>
<dbReference type="EMBL" id="VGIY01000137">
    <property type="protein sequence ID" value="MBM3317515.1"/>
    <property type="molecule type" value="Genomic_DNA"/>
</dbReference>
<dbReference type="GO" id="GO:0003723">
    <property type="term" value="F:RNA binding"/>
    <property type="evidence" value="ECO:0007669"/>
    <property type="project" value="UniProtKB-UniRule"/>
</dbReference>
<comment type="caution">
    <text evidence="8">The sequence shown here is derived from an EMBL/GenBank/DDBJ whole genome shotgun (WGS) entry which is preliminary data.</text>
</comment>
<feature type="region of interest" description="Disordered" evidence="6">
    <location>
        <begin position="163"/>
        <end position="199"/>
    </location>
</feature>
<evidence type="ECO:0000313" key="8">
    <source>
        <dbReference type="EMBL" id="MBM3317515.1"/>
    </source>
</evidence>
<evidence type="ECO:0000256" key="3">
    <source>
        <dbReference type="ARBA" id="ARBA00022695"/>
    </source>
</evidence>
<evidence type="ECO:0000256" key="6">
    <source>
        <dbReference type="SAM" id="MobiDB-lite"/>
    </source>
</evidence>
<dbReference type="SUPFAM" id="SSF55666">
    <property type="entry name" value="Ribonuclease PH domain 2-like"/>
    <property type="match status" value="2"/>
</dbReference>
<dbReference type="CDD" id="cd02393">
    <property type="entry name" value="KH-I_PNPase"/>
    <property type="match status" value="1"/>
</dbReference>
<dbReference type="GO" id="GO:0005829">
    <property type="term" value="C:cytosol"/>
    <property type="evidence" value="ECO:0007669"/>
    <property type="project" value="TreeGrafter"/>
</dbReference>
<comment type="subcellular location">
    <subcellularLocation>
        <location evidence="5">Cytoplasm</location>
    </subcellularLocation>
</comment>
<dbReference type="InterPro" id="IPR003029">
    <property type="entry name" value="S1_domain"/>
</dbReference>
<keyword evidence="3 5" id="KW-0548">Nucleotidyltransferase</keyword>
<sequence>MSARQGVWREQLPLGAATLSLETGRIALQAAGAVWLQWGRMVLLAAASRQEAGGPAAGFFPLTVEYREKLAGAGRVPGGFFRREGRATTRETIGSRLVDRSLRPLFPEGFRRETQVVATMHSFDPSADPEVHAITAASAALMLSDVPWEGPVAGVRVGWRDGGPRAFPERATEPARGRGDGIGGAAGQGGSGAGEAEGQRAPDLDLIVAVSRGGLVMVEGSAAEISEERLMAALDAARAAAEPLLALQERLRAERGREQLPLPGPGDAADPALAESIRGIVSVGAERLFGAADKHERRLVAAEILAAAEAAAAPAGESGGGERAPGASGAPGGGGEGAPGGGEGAPGEGVPAGARGPAAGAAVRVRGARQSAEAMLRAEIRGRALDGRRLDGRRADEVRPISGEVACLPGAHGSSLFTRGETQALVTCTLGTAADEQLIEEPSGTRRERFMLHYNFPPYSVGEVRPLRGPGRREIGHGHLAWRALRGVLPPAERFPYTIRLESEITSSNGSSSMATVCGGALALMDAGVPLRRPVAGIAMGLISEGGRIAILSDILGDEDQLGDMDFKVAGSEEGVTAVQLDNKVGALPREALERALAQARAGRQHILREMRGICAAPRETMPAHAPRVVQLRIRPARIRDLIGPGGRHIQAIQQSAEVKIDIADDGRVTVFGGPGARLREAELRVRFYTGLPSVGRCYRGRVTGVRDFGCFVEIFHGIEGLVHATELDRERVDHPSSLAAVGDEMIVRVLGTTREGKIQLSRKEALGVDPSEIEA</sequence>
<evidence type="ECO:0000313" key="9">
    <source>
        <dbReference type="Proteomes" id="UP000748308"/>
    </source>
</evidence>
<dbReference type="PANTHER" id="PTHR11252">
    <property type="entry name" value="POLYRIBONUCLEOTIDE NUCLEOTIDYLTRANSFERASE"/>
    <property type="match status" value="1"/>
</dbReference>
<dbReference type="FunFam" id="3.30.1370.10:FF:000001">
    <property type="entry name" value="Polyribonucleotide nucleotidyltransferase"/>
    <property type="match status" value="1"/>
</dbReference>
<feature type="binding site" evidence="5">
    <location>
        <position position="560"/>
    </location>
    <ligand>
        <name>Mg(2+)</name>
        <dbReference type="ChEBI" id="CHEBI:18420"/>
    </ligand>
</feature>
<evidence type="ECO:0000256" key="4">
    <source>
        <dbReference type="ARBA" id="ARBA00022884"/>
    </source>
</evidence>
<feature type="domain" description="S1 motif" evidence="7">
    <location>
        <begin position="696"/>
        <end position="764"/>
    </location>
</feature>
<dbReference type="HAMAP" id="MF_01595">
    <property type="entry name" value="PNPase"/>
    <property type="match status" value="1"/>
</dbReference>
<comment type="catalytic activity">
    <reaction evidence="5">
        <text>RNA(n+1) + phosphate = RNA(n) + a ribonucleoside 5'-diphosphate</text>
        <dbReference type="Rhea" id="RHEA:22096"/>
        <dbReference type="Rhea" id="RHEA-COMP:14527"/>
        <dbReference type="Rhea" id="RHEA-COMP:17342"/>
        <dbReference type="ChEBI" id="CHEBI:43474"/>
        <dbReference type="ChEBI" id="CHEBI:57930"/>
        <dbReference type="ChEBI" id="CHEBI:140395"/>
        <dbReference type="EC" id="2.7.7.8"/>
    </reaction>
</comment>
<dbReference type="InterPro" id="IPR020568">
    <property type="entry name" value="Ribosomal_Su5_D2-typ_SF"/>
</dbReference>
<gene>
    <name evidence="5 8" type="primary">pnp</name>
    <name evidence="8" type="ORF">FJY75_06640</name>
</gene>
<feature type="compositionally biased region" description="Gly residues" evidence="6">
    <location>
        <begin position="180"/>
        <end position="195"/>
    </location>
</feature>
<keyword evidence="2 5" id="KW-0808">Transferase</keyword>